<dbReference type="RefSeq" id="WP_046909261.1">
    <property type="nucleotide sequence ID" value="NZ_BAAAXG010000009.1"/>
</dbReference>
<protein>
    <submittedName>
        <fullName evidence="2">Uncharacterized protein</fullName>
    </submittedName>
</protein>
<feature type="region of interest" description="Disordered" evidence="1">
    <location>
        <begin position="107"/>
        <end position="142"/>
    </location>
</feature>
<keyword evidence="3" id="KW-1185">Reference proteome</keyword>
<evidence type="ECO:0000256" key="1">
    <source>
        <dbReference type="SAM" id="MobiDB-lite"/>
    </source>
</evidence>
<comment type="caution">
    <text evidence="2">The sequence shown here is derived from an EMBL/GenBank/DDBJ whole genome shotgun (WGS) entry which is preliminary data.</text>
</comment>
<gene>
    <name evidence="2" type="ORF">VO63_20185</name>
</gene>
<accession>A0A2P2GMM1</accession>
<evidence type="ECO:0000313" key="2">
    <source>
        <dbReference type="EMBL" id="KKZ72099.1"/>
    </source>
</evidence>
<evidence type="ECO:0000313" key="3">
    <source>
        <dbReference type="Proteomes" id="UP000265325"/>
    </source>
</evidence>
<sequence>MTTSTHAAPAPIPVRPHPAADHRPFITEAQTAAYTAALRAGVTRLTITGWEQQADGSLLQILPTGAALAYSPGTPLTALTPCAAGVRHPHPVATLADLRNAQADAAACTSAHRPPTRPEPTPAVRPLADAFPHGPGADTQPLDVTTLRADHAQEHSHG</sequence>
<dbReference type="Proteomes" id="UP000265325">
    <property type="component" value="Unassembled WGS sequence"/>
</dbReference>
<name>A0A2P2GMM1_STREW</name>
<dbReference type="AlphaFoldDB" id="A0A2P2GMM1"/>
<organism evidence="2 3">
    <name type="scientific">Streptomyces showdoensis</name>
    <dbReference type="NCBI Taxonomy" id="68268"/>
    <lineage>
        <taxon>Bacteria</taxon>
        <taxon>Bacillati</taxon>
        <taxon>Actinomycetota</taxon>
        <taxon>Actinomycetes</taxon>
        <taxon>Kitasatosporales</taxon>
        <taxon>Streptomycetaceae</taxon>
        <taxon>Streptomyces</taxon>
    </lineage>
</organism>
<reference evidence="2 3" key="1">
    <citation type="submission" date="2015-05" db="EMBL/GenBank/DDBJ databases">
        <title>Draft Genome assembly of Streptomyces showdoensis.</title>
        <authorList>
            <person name="Thapa K.K."/>
            <person name="Metsa-Ketela M."/>
        </authorList>
    </citation>
    <scope>NUCLEOTIDE SEQUENCE [LARGE SCALE GENOMIC DNA]</scope>
    <source>
        <strain evidence="2 3">ATCC 15227</strain>
    </source>
</reference>
<proteinExistence type="predicted"/>
<dbReference type="EMBL" id="LAQS01000030">
    <property type="protein sequence ID" value="KKZ72099.1"/>
    <property type="molecule type" value="Genomic_DNA"/>
</dbReference>